<dbReference type="PANTHER" id="PTHR43155">
    <property type="entry name" value="CYCLIC DI-GMP PHOSPHODIESTERASE PA4108-RELATED"/>
    <property type="match status" value="1"/>
</dbReference>
<dbReference type="GO" id="GO:0016740">
    <property type="term" value="F:transferase activity"/>
    <property type="evidence" value="ECO:0007669"/>
    <property type="project" value="UniProtKB-KW"/>
</dbReference>
<dbReference type="Pfam" id="PF13487">
    <property type="entry name" value="HD_5"/>
    <property type="match status" value="1"/>
</dbReference>
<evidence type="ECO:0000259" key="1">
    <source>
        <dbReference type="PROSITE" id="PS51832"/>
    </source>
</evidence>
<dbReference type="OrthoDB" id="9759601at2"/>
<keyword evidence="3" id="KW-1185">Reference proteome</keyword>
<dbReference type="InterPro" id="IPR003607">
    <property type="entry name" value="HD/PDEase_dom"/>
</dbReference>
<dbReference type="PROSITE" id="PS51832">
    <property type="entry name" value="HD_GYP"/>
    <property type="match status" value="1"/>
</dbReference>
<comment type="caution">
    <text evidence="2">The sequence shown here is derived from an EMBL/GenBank/DDBJ whole genome shotgun (WGS) entry which is preliminary data.</text>
</comment>
<evidence type="ECO:0000313" key="2">
    <source>
        <dbReference type="EMBL" id="RAK20539.1"/>
    </source>
</evidence>
<name>A0A327YQZ0_9BACL</name>
<dbReference type="Gene3D" id="1.10.3210.10">
    <property type="entry name" value="Hypothetical protein af1432"/>
    <property type="match status" value="1"/>
</dbReference>
<dbReference type="InterPro" id="IPR006675">
    <property type="entry name" value="HDIG_dom"/>
</dbReference>
<dbReference type="PANTHER" id="PTHR43155:SF2">
    <property type="entry name" value="CYCLIC DI-GMP PHOSPHODIESTERASE PA4108"/>
    <property type="match status" value="1"/>
</dbReference>
<dbReference type="InterPro" id="IPR037522">
    <property type="entry name" value="HD_GYP_dom"/>
</dbReference>
<dbReference type="AlphaFoldDB" id="A0A327YQZ0"/>
<gene>
    <name evidence="2" type="ORF">B0I26_104192</name>
</gene>
<feature type="domain" description="HD-GYP" evidence="1">
    <location>
        <begin position="1"/>
        <end position="196"/>
    </location>
</feature>
<organism evidence="2 3">
    <name type="scientific">Paranoxybacillus vitaminiphilus</name>
    <dbReference type="NCBI Taxonomy" id="581036"/>
    <lineage>
        <taxon>Bacteria</taxon>
        <taxon>Bacillati</taxon>
        <taxon>Bacillota</taxon>
        <taxon>Bacilli</taxon>
        <taxon>Bacillales</taxon>
        <taxon>Anoxybacillaceae</taxon>
        <taxon>Paranoxybacillus</taxon>
    </lineage>
</organism>
<dbReference type="SUPFAM" id="SSF109604">
    <property type="entry name" value="HD-domain/PDEase-like"/>
    <property type="match status" value="1"/>
</dbReference>
<sequence length="206" mass="24226">MSVFNNMELCFLMRELWGKDELTFLHSYRVTEIALSFANYIGIEKSKQKEFELGALLHDIGKIKINRNILMKKGKLLEYEFVEMKKHPQFGIEILQKYALNDTAIKMTLHHHERWDGNGYPCSLEGEHIPFEARLLCLADSLEAMTGIRPYRSSLSWEEAYYEIKNGKGTQFDPALTDEFLKWMESHYFPISRNSEQIFTKIMNLE</sequence>
<dbReference type="NCBIfam" id="TIGR00277">
    <property type="entry name" value="HDIG"/>
    <property type="match status" value="1"/>
</dbReference>
<evidence type="ECO:0000313" key="3">
    <source>
        <dbReference type="Proteomes" id="UP000248555"/>
    </source>
</evidence>
<dbReference type="CDD" id="cd00077">
    <property type="entry name" value="HDc"/>
    <property type="match status" value="1"/>
</dbReference>
<dbReference type="EMBL" id="QLMH01000004">
    <property type="protein sequence ID" value="RAK20539.1"/>
    <property type="molecule type" value="Genomic_DNA"/>
</dbReference>
<dbReference type="Proteomes" id="UP000248555">
    <property type="component" value="Unassembled WGS sequence"/>
</dbReference>
<dbReference type="RefSeq" id="WP_111644828.1">
    <property type="nucleotide sequence ID" value="NZ_QLMH01000004.1"/>
</dbReference>
<reference evidence="2 3" key="1">
    <citation type="submission" date="2018-06" db="EMBL/GenBank/DDBJ databases">
        <title>Genomic Encyclopedia of Type Strains, Phase III (KMG-III): the genomes of soil and plant-associated and newly described type strains.</title>
        <authorList>
            <person name="Whitman W."/>
        </authorList>
    </citation>
    <scope>NUCLEOTIDE SEQUENCE [LARGE SCALE GENOMIC DNA]</scope>
    <source>
        <strain evidence="2 3">CGMCC 1.8979</strain>
    </source>
</reference>
<accession>A0A327YQZ0</accession>
<proteinExistence type="predicted"/>
<dbReference type="SMART" id="SM00471">
    <property type="entry name" value="HDc"/>
    <property type="match status" value="1"/>
</dbReference>
<protein>
    <submittedName>
        <fullName evidence="2">Putative nucleotidyltransferase with HDIG domain</fullName>
    </submittedName>
</protein>
<keyword evidence="2" id="KW-0808">Transferase</keyword>